<protein>
    <submittedName>
        <fullName evidence="1">Uncharacterized protein</fullName>
    </submittedName>
</protein>
<evidence type="ECO:0000313" key="2">
    <source>
        <dbReference type="Proteomes" id="UP000807825"/>
    </source>
</evidence>
<dbReference type="EMBL" id="JACRDE010000089">
    <property type="protein sequence ID" value="MBI5248419.1"/>
    <property type="molecule type" value="Genomic_DNA"/>
</dbReference>
<reference evidence="1" key="1">
    <citation type="submission" date="2020-07" db="EMBL/GenBank/DDBJ databases">
        <title>Huge and variable diversity of episymbiotic CPR bacteria and DPANN archaea in groundwater ecosystems.</title>
        <authorList>
            <person name="He C.Y."/>
            <person name="Keren R."/>
            <person name="Whittaker M."/>
            <person name="Farag I.F."/>
            <person name="Doudna J."/>
            <person name="Cate J.H.D."/>
            <person name="Banfield J.F."/>
        </authorList>
    </citation>
    <scope>NUCLEOTIDE SEQUENCE</scope>
    <source>
        <strain evidence="1">NC_groundwater_1664_Pr3_B-0.1um_52_9</strain>
    </source>
</reference>
<proteinExistence type="predicted"/>
<evidence type="ECO:0000313" key="1">
    <source>
        <dbReference type="EMBL" id="MBI5248419.1"/>
    </source>
</evidence>
<name>A0A9D6UYW3_9BACT</name>
<dbReference type="Proteomes" id="UP000807825">
    <property type="component" value="Unassembled WGS sequence"/>
</dbReference>
<sequence length="76" mass="9032">MREANHRKLMSNSFNKLHEQLSVVRSHVEAMEDPVARKLLESMEFGLLAPMRKLRVHLDIPYDWHEQKAETMECSR</sequence>
<accession>A0A9D6UYW3</accession>
<organism evidence="1 2">
    <name type="scientific">Desulfomonile tiedjei</name>
    <dbReference type="NCBI Taxonomy" id="2358"/>
    <lineage>
        <taxon>Bacteria</taxon>
        <taxon>Pseudomonadati</taxon>
        <taxon>Thermodesulfobacteriota</taxon>
        <taxon>Desulfomonilia</taxon>
        <taxon>Desulfomonilales</taxon>
        <taxon>Desulfomonilaceae</taxon>
        <taxon>Desulfomonile</taxon>
    </lineage>
</organism>
<comment type="caution">
    <text evidence="1">The sequence shown here is derived from an EMBL/GenBank/DDBJ whole genome shotgun (WGS) entry which is preliminary data.</text>
</comment>
<dbReference type="AlphaFoldDB" id="A0A9D6UYW3"/>
<gene>
    <name evidence="1" type="ORF">HY912_02895</name>
</gene>